<protein>
    <submittedName>
        <fullName evidence="1">Cys-loop ligand-gated ion channel (ELIC)</fullName>
    </submittedName>
</protein>
<evidence type="ECO:0000313" key="2">
    <source>
        <dbReference type="Proteomes" id="UP001642464"/>
    </source>
</evidence>
<dbReference type="SUPFAM" id="SSF90112">
    <property type="entry name" value="Neurotransmitter-gated ion-channel transmembrane pore"/>
    <property type="match status" value="1"/>
</dbReference>
<dbReference type="Gene3D" id="2.70.170.10">
    <property type="entry name" value="Neurotransmitter-gated ion-channel ligand-binding domain"/>
    <property type="match status" value="1"/>
</dbReference>
<evidence type="ECO:0000313" key="1">
    <source>
        <dbReference type="EMBL" id="CAK9046666.1"/>
    </source>
</evidence>
<dbReference type="InterPro" id="IPR036719">
    <property type="entry name" value="Neuro-gated_channel_TM_sf"/>
</dbReference>
<dbReference type="Proteomes" id="UP001642464">
    <property type="component" value="Unassembled WGS sequence"/>
</dbReference>
<proteinExistence type="predicted"/>
<comment type="caution">
    <text evidence="1">The sequence shown here is derived from an EMBL/GenBank/DDBJ whole genome shotgun (WGS) entry which is preliminary data.</text>
</comment>
<gene>
    <name evidence="1" type="ORF">SCF082_LOCUS26228</name>
</gene>
<dbReference type="PANTHER" id="PTHR18945">
    <property type="entry name" value="NEUROTRANSMITTER GATED ION CHANNEL"/>
    <property type="match status" value="1"/>
</dbReference>
<dbReference type="Gene3D" id="1.20.58.390">
    <property type="entry name" value="Neurotransmitter-gated ion-channel transmembrane domain"/>
    <property type="match status" value="1"/>
</dbReference>
<dbReference type="InterPro" id="IPR038050">
    <property type="entry name" value="Neuro_actylchol_rec"/>
</dbReference>
<keyword evidence="2" id="KW-1185">Reference proteome</keyword>
<dbReference type="EMBL" id="CAXAMM010019890">
    <property type="protein sequence ID" value="CAK9046666.1"/>
    <property type="molecule type" value="Genomic_DNA"/>
</dbReference>
<organism evidence="1 2">
    <name type="scientific">Durusdinium trenchii</name>
    <dbReference type="NCBI Taxonomy" id="1381693"/>
    <lineage>
        <taxon>Eukaryota</taxon>
        <taxon>Sar</taxon>
        <taxon>Alveolata</taxon>
        <taxon>Dinophyceae</taxon>
        <taxon>Suessiales</taxon>
        <taxon>Symbiodiniaceae</taxon>
        <taxon>Durusdinium</taxon>
    </lineage>
</organism>
<sequence length="415" mass="47714">MSGRQTLHERTYYFEVRVNWDKLMQIDQQSETFKAQIFFEATLLGRKHRPISLEEQNEIEKIFKRATIENSMAKPKEDGFPEMSKTKDADGQEVAAQPLKFTWLIHGEFSEELELRYFPFDTQDLSLTLRFGQPCREDKAQVRFINSPRSKVFLNVFTLKNASTEPQEIHVDFWFTKLQYQADDQFPLIQIHCNVGRKPRYYLVNVALPVFSIVMASGSSMTVDPRTDMSGRLGATLTLVLTAVAYKYLVAQMVPAISYNTLLDHYVLWCWLFLLLMVLENCMGMLKWWYDDEVVIGIMLCGAFLLFNLIFGIISYRIWKEESSRLTRRVPSTASAYERLPESDSEFPWCGVCEEEEAHGAESKGLEKDDPLRLSGVTREDLASPRGGEDRAPTTTGVDLQGLQGVGRTFRVMKP</sequence>
<accession>A0ABP0M580</accession>
<dbReference type="InterPro" id="IPR006201">
    <property type="entry name" value="Neur_channel"/>
</dbReference>
<reference evidence="1 2" key="1">
    <citation type="submission" date="2024-02" db="EMBL/GenBank/DDBJ databases">
        <authorList>
            <person name="Chen Y."/>
            <person name="Shah S."/>
            <person name="Dougan E. K."/>
            <person name="Thang M."/>
            <person name="Chan C."/>
        </authorList>
    </citation>
    <scope>NUCLEOTIDE SEQUENCE [LARGE SCALE GENOMIC DNA]</scope>
</reference>
<dbReference type="InterPro" id="IPR036734">
    <property type="entry name" value="Neur_chan_lig-bd_sf"/>
</dbReference>
<name>A0ABP0M580_9DINO</name>